<dbReference type="Gene3D" id="1.10.287.1490">
    <property type="match status" value="1"/>
</dbReference>
<feature type="compositionally biased region" description="Polar residues" evidence="2">
    <location>
        <begin position="1044"/>
        <end position="1063"/>
    </location>
</feature>
<feature type="region of interest" description="Disordered" evidence="2">
    <location>
        <begin position="79"/>
        <end position="124"/>
    </location>
</feature>
<feature type="region of interest" description="Disordered" evidence="2">
    <location>
        <begin position="137"/>
        <end position="158"/>
    </location>
</feature>
<reference evidence="3 4" key="1">
    <citation type="journal article" date="2022" name="bioRxiv">
        <title>Genomics of Preaxostyla Flagellates Illuminates Evolutionary Transitions and the Path Towards Mitochondrial Loss.</title>
        <authorList>
            <person name="Novak L.V.F."/>
            <person name="Treitli S.C."/>
            <person name="Pyrih J."/>
            <person name="Halakuc P."/>
            <person name="Pipaliya S.V."/>
            <person name="Vacek V."/>
            <person name="Brzon O."/>
            <person name="Soukal P."/>
            <person name="Eme L."/>
            <person name="Dacks J.B."/>
            <person name="Karnkowska A."/>
            <person name="Elias M."/>
            <person name="Hampl V."/>
        </authorList>
    </citation>
    <scope>NUCLEOTIDE SEQUENCE [LARGE SCALE GENOMIC DNA]</scope>
    <source>
        <strain evidence="3">NAU3</strain>
        <tissue evidence="3">Gut</tissue>
    </source>
</reference>
<evidence type="ECO:0000313" key="3">
    <source>
        <dbReference type="EMBL" id="KAK2951999.1"/>
    </source>
</evidence>
<name>A0ABQ9XMG4_9EUKA</name>
<comment type="caution">
    <text evidence="3">The sequence shown here is derived from an EMBL/GenBank/DDBJ whole genome shotgun (WGS) entry which is preliminary data.</text>
</comment>
<feature type="coiled-coil region" evidence="1">
    <location>
        <begin position="670"/>
        <end position="704"/>
    </location>
</feature>
<feature type="compositionally biased region" description="Basic and acidic residues" evidence="2">
    <location>
        <begin position="8"/>
        <end position="20"/>
    </location>
</feature>
<proteinExistence type="predicted"/>
<keyword evidence="4" id="KW-1185">Reference proteome</keyword>
<feature type="coiled-coil region" evidence="1">
    <location>
        <begin position="175"/>
        <end position="209"/>
    </location>
</feature>
<keyword evidence="1" id="KW-0175">Coiled coil</keyword>
<feature type="compositionally biased region" description="Low complexity" evidence="2">
    <location>
        <begin position="88"/>
        <end position="110"/>
    </location>
</feature>
<feature type="region of interest" description="Disordered" evidence="2">
    <location>
        <begin position="904"/>
        <end position="969"/>
    </location>
</feature>
<feature type="region of interest" description="Disordered" evidence="2">
    <location>
        <begin position="1023"/>
        <end position="1113"/>
    </location>
</feature>
<feature type="region of interest" description="Disordered" evidence="2">
    <location>
        <begin position="422"/>
        <end position="445"/>
    </location>
</feature>
<organism evidence="3 4">
    <name type="scientific">Blattamonas nauphoetae</name>
    <dbReference type="NCBI Taxonomy" id="2049346"/>
    <lineage>
        <taxon>Eukaryota</taxon>
        <taxon>Metamonada</taxon>
        <taxon>Preaxostyla</taxon>
        <taxon>Oxymonadida</taxon>
        <taxon>Blattamonas</taxon>
    </lineage>
</organism>
<feature type="coiled-coil region" evidence="1">
    <location>
        <begin position="37"/>
        <end position="71"/>
    </location>
</feature>
<accession>A0ABQ9XMG4</accession>
<protein>
    <submittedName>
        <fullName evidence="3">Uncharacterized protein</fullName>
    </submittedName>
</protein>
<dbReference type="Proteomes" id="UP001281761">
    <property type="component" value="Unassembled WGS sequence"/>
</dbReference>
<evidence type="ECO:0000313" key="4">
    <source>
        <dbReference type="Proteomes" id="UP001281761"/>
    </source>
</evidence>
<evidence type="ECO:0000256" key="1">
    <source>
        <dbReference type="SAM" id="Coils"/>
    </source>
</evidence>
<gene>
    <name evidence="3" type="ORF">BLNAU_13099</name>
</gene>
<feature type="compositionally biased region" description="Polar residues" evidence="2">
    <location>
        <begin position="1092"/>
        <end position="1104"/>
    </location>
</feature>
<feature type="compositionally biased region" description="Polar residues" evidence="2">
    <location>
        <begin position="634"/>
        <end position="662"/>
    </location>
</feature>
<dbReference type="EMBL" id="JARBJD010000110">
    <property type="protein sequence ID" value="KAK2951999.1"/>
    <property type="molecule type" value="Genomic_DNA"/>
</dbReference>
<feature type="compositionally biased region" description="Polar residues" evidence="2">
    <location>
        <begin position="137"/>
        <end position="148"/>
    </location>
</feature>
<sequence>MNSSTRNSDSRKNPIRKEHSSQQQFNSISIDADSSLIDALTAEMETTQNLNSQLQTENLILRDKLEEVSTKEKMQIRESVMNESSNQPLSDSLNASLSSPSRRLSPNKRSQPNRTQDEELFDDEQDDDSDILHAHTTFQTGPDFSSPQPDRMDNTQDFGSNTLTLIKFEEMVAIQEDLATELRTTKTALDKAEEELTQNRRALTELSSRKNDQEGIISMLRQELQKERMKTIETEKSIQQMREQEKSDAERKVADLQKEAAEAIKREQQASTSSQNDRQEMSEMKIHLSKAEADKKRAEDEYRKIEAKLEKYEEEMKVANATMLEAQQKQQEAEGSLLSARKENQSLAEQLKKEKDDWEIRSEILTEQVHHVLELESTVRQEKEDLEKTFIQQREEWRIERVNKDNEISRLKETLDRITHEKDSVLKEHTKSSSESDGLKSKMSKTAEDVQTLSLDLKRTQALLQETQESLATQKQLNSTLKTDLAEATEALKQATEELEEKRAYHQTSEAQISELSSKVSVLLRSSSTENRVLLTKIREAEEKNKAKIDERDKIIEALRATLSELQNTAAQATKDKEDAIRSKDRTIEALRLEKERIERDLAEEHERNEVYRLELNVIDDDDFAGTLDPSPGSPQSTSHLADTQALSEQPLSSTFRSQAPGTTPRIRRVQKMRAEREVLARNLNDLDQTISQLKDELKQAQFDLAQRTKGEETAKKTAEVERKVNQSEIVSLRRTVDQFRREKEELEKRLKQVEEERGMLERERNELKEEQERIANEFGQVEEERERIKQFREELENLKGTTEMNETIRQTTSKITQDNVREMEDKLRSLEEQLDEAELTIVKLEAEKNGKSSSLTTELDRTRILLENTEAQLKDLREENDKLRTDIRKLRNEVDLCHENMKETEKRSEEMRRSLKAAEEELAKKSEEERRMRETLKDLEEDKRLKEEMNKNEQRKRESERRELEKTLERKTSLIAALEETKPFTTISPSLQARPYSPSATMYSSTLPSMVGTTAGQRKVRFDSSIAPSAPARDGDAKDGRLYSTTLKAHTPNHPSSATGSYTPHPLTPPRLSTSAPSPAQARLAKILGQSLPSVVDSTSFDTSGGRDATEAMMRLEKKVTLREAAE</sequence>
<feature type="region of interest" description="Disordered" evidence="2">
    <location>
        <begin position="1"/>
        <end position="30"/>
    </location>
</feature>
<evidence type="ECO:0000256" key="2">
    <source>
        <dbReference type="SAM" id="MobiDB-lite"/>
    </source>
</evidence>
<feature type="region of interest" description="Disordered" evidence="2">
    <location>
        <begin position="623"/>
        <end position="665"/>
    </location>
</feature>
<feature type="coiled-coil region" evidence="1">
    <location>
        <begin position="239"/>
        <end position="368"/>
    </location>
</feature>